<feature type="transmembrane region" description="Helical" evidence="1">
    <location>
        <begin position="551"/>
        <end position="570"/>
    </location>
</feature>
<dbReference type="InterPro" id="IPR045175">
    <property type="entry name" value="M28_fam"/>
</dbReference>
<keyword evidence="1" id="KW-1133">Transmembrane helix</keyword>
<evidence type="ECO:0000313" key="4">
    <source>
        <dbReference type="Proteomes" id="UP000235162"/>
    </source>
</evidence>
<keyword evidence="4" id="KW-1185">Reference proteome</keyword>
<feature type="domain" description="Peptidase M28" evidence="2">
    <location>
        <begin position="138"/>
        <end position="328"/>
    </location>
</feature>
<dbReference type="GO" id="GO:0008235">
    <property type="term" value="F:metalloexopeptidase activity"/>
    <property type="evidence" value="ECO:0007669"/>
    <property type="project" value="InterPro"/>
</dbReference>
<dbReference type="InterPro" id="IPR007484">
    <property type="entry name" value="Peptidase_M28"/>
</dbReference>
<name>A0AAP8MGF1_9GAMM</name>
<keyword evidence="1" id="KW-0472">Membrane</keyword>
<keyword evidence="1" id="KW-0812">Transmembrane</keyword>
<evidence type="ECO:0000313" key="3">
    <source>
        <dbReference type="EMBL" id="PLW87219.1"/>
    </source>
</evidence>
<feature type="transmembrane region" description="Helical" evidence="1">
    <location>
        <begin position="582"/>
        <end position="600"/>
    </location>
</feature>
<accession>A0AAP8MGF1</accession>
<protein>
    <submittedName>
        <fullName evidence="3">Peptidase M28</fullName>
    </submittedName>
</protein>
<comment type="caution">
    <text evidence="3">The sequence shown here is derived from an EMBL/GenBank/DDBJ whole genome shotgun (WGS) entry which is preliminary data.</text>
</comment>
<evidence type="ECO:0000256" key="1">
    <source>
        <dbReference type="SAM" id="Phobius"/>
    </source>
</evidence>
<feature type="transmembrane region" description="Helical" evidence="1">
    <location>
        <begin position="441"/>
        <end position="460"/>
    </location>
</feature>
<proteinExistence type="predicted"/>
<dbReference type="AlphaFoldDB" id="A0AAP8MGF1"/>
<dbReference type="SUPFAM" id="SSF53187">
    <property type="entry name" value="Zn-dependent exopeptidases"/>
    <property type="match status" value="1"/>
</dbReference>
<dbReference type="PANTHER" id="PTHR12147:SF26">
    <property type="entry name" value="PEPTIDASE M28 DOMAIN-CONTAINING PROTEIN"/>
    <property type="match status" value="1"/>
</dbReference>
<gene>
    <name evidence="3" type="ORF">C0029_01075</name>
</gene>
<sequence length="806" mass="87976">MLFCPCQECGSYQRASRTCTTSLHVFLADTMNRSRSSITLSSWLVFLAIVAAIGWSFSAQQPANDAYSASDDAVFSQQRALAHLNVIAAKPHYLGSAEHERVREYLVGALAQMGLTADIQHQVGTHFRRQYSAADTRNIIARIPGSQPGNALILMSHYDSGLHSSLGASDAGSGVVTILEAVRAFLARGETPLNDIVILLTDGEERGLLGAEAFVGHHPWASQARLILNLEARGSGGPSYMLMETNGGNAHMIRAFSAAGLKHPAANSLMYSLYKQLPNDTDLTVFREQGDIPGFNFAFIDDHFDYHTAQDSVPRLDANTLNHQAEYLTTLLDYFADADLASLESEADWVYFNAPGIGMISYPFAWNLWLVALGVMALGGVVWRDWRQGRLGVSQLWRGVLATSLAALLVWAVTHVGWQLLEALFPQYAEIPHGFTYNGHWILASFIALSIAITLVLFRWAGRTTTDQPLRALHVAPVALWLVISGGAATSLPGAGFLVIPPLLALAAMMFWPASEDTPRLAAARLLLALLPVLILAPLIPAFVIGLGLNAMAVGTVLTALTLALLLPLCSDQGLLTLGIRISAVIACGSLVVSMMLSGYSEDRRKPNSINYILDSDTGEAWWTSSNRRLDSFVGQFLTDPTTGDSWPQERYPAYRSSRVRWYQDAPVLPLAPAKITVTGDVKDDGLRTITFSIQPQRPTAVLQLVTTSPLTVRRMRINGEPFKRSDQWIEGEFKPGFVLTNTQASPLAPLTVELSIDSDAPLGLKLLQTAYDMPELFEDMKARSTSMMPEPFIINDAVIISQRVL</sequence>
<dbReference type="EMBL" id="PKUR01000001">
    <property type="protein sequence ID" value="PLW87219.1"/>
    <property type="molecule type" value="Genomic_DNA"/>
</dbReference>
<feature type="transmembrane region" description="Helical" evidence="1">
    <location>
        <begin position="396"/>
        <end position="421"/>
    </location>
</feature>
<dbReference type="Proteomes" id="UP000235162">
    <property type="component" value="Unassembled WGS sequence"/>
</dbReference>
<feature type="transmembrane region" description="Helical" evidence="1">
    <location>
        <begin position="364"/>
        <end position="384"/>
    </location>
</feature>
<dbReference type="Pfam" id="PF04389">
    <property type="entry name" value="Peptidase_M28"/>
    <property type="match status" value="1"/>
</dbReference>
<feature type="transmembrane region" description="Helical" evidence="1">
    <location>
        <begin position="526"/>
        <end position="545"/>
    </location>
</feature>
<feature type="transmembrane region" description="Helical" evidence="1">
    <location>
        <begin position="40"/>
        <end position="58"/>
    </location>
</feature>
<dbReference type="PANTHER" id="PTHR12147">
    <property type="entry name" value="METALLOPEPTIDASE M28 FAMILY MEMBER"/>
    <property type="match status" value="1"/>
</dbReference>
<organism evidence="3 4">
    <name type="scientific">Halioglobus japonicus</name>
    <dbReference type="NCBI Taxonomy" id="930805"/>
    <lineage>
        <taxon>Bacteria</taxon>
        <taxon>Pseudomonadati</taxon>
        <taxon>Pseudomonadota</taxon>
        <taxon>Gammaproteobacteria</taxon>
        <taxon>Cellvibrionales</taxon>
        <taxon>Halieaceae</taxon>
        <taxon>Halioglobus</taxon>
    </lineage>
</organism>
<reference evidence="3 4" key="1">
    <citation type="submission" date="2018-01" db="EMBL/GenBank/DDBJ databases">
        <title>The draft genome sequence of Halioglobus japonicus S1-36.</title>
        <authorList>
            <person name="Du Z.-J."/>
            <person name="Shi M.-J."/>
        </authorList>
    </citation>
    <scope>NUCLEOTIDE SEQUENCE [LARGE SCALE GENOMIC DNA]</scope>
    <source>
        <strain evidence="3 4">S1-36</strain>
    </source>
</reference>
<dbReference type="Gene3D" id="3.40.630.10">
    <property type="entry name" value="Zn peptidases"/>
    <property type="match status" value="1"/>
</dbReference>
<evidence type="ECO:0000259" key="2">
    <source>
        <dbReference type="Pfam" id="PF04389"/>
    </source>
</evidence>
<dbReference type="GO" id="GO:0006508">
    <property type="term" value="P:proteolysis"/>
    <property type="evidence" value="ECO:0007669"/>
    <property type="project" value="InterPro"/>
</dbReference>